<evidence type="ECO:0000313" key="2">
    <source>
        <dbReference type="Proteomes" id="UP001381693"/>
    </source>
</evidence>
<comment type="caution">
    <text evidence="1">The sequence shown here is derived from an EMBL/GenBank/DDBJ whole genome shotgun (WGS) entry which is preliminary data.</text>
</comment>
<sequence>MTDGYVCNFNMEETDHIEKDNITETVERESKDGTEGKEYIPLLLNEKEIVLTKELEEEILGPESFA</sequence>
<dbReference type="AlphaFoldDB" id="A0AAN9A423"/>
<reference evidence="1 2" key="1">
    <citation type="submission" date="2023-11" db="EMBL/GenBank/DDBJ databases">
        <title>Halocaridina rubra genome assembly.</title>
        <authorList>
            <person name="Smith C."/>
        </authorList>
    </citation>
    <scope>NUCLEOTIDE SEQUENCE [LARGE SCALE GENOMIC DNA]</scope>
    <source>
        <strain evidence="1">EP-1</strain>
        <tissue evidence="1">Whole</tissue>
    </source>
</reference>
<gene>
    <name evidence="1" type="ORF">SK128_020369</name>
</gene>
<proteinExistence type="predicted"/>
<organism evidence="1 2">
    <name type="scientific">Halocaridina rubra</name>
    <name type="common">Hawaiian red shrimp</name>
    <dbReference type="NCBI Taxonomy" id="373956"/>
    <lineage>
        <taxon>Eukaryota</taxon>
        <taxon>Metazoa</taxon>
        <taxon>Ecdysozoa</taxon>
        <taxon>Arthropoda</taxon>
        <taxon>Crustacea</taxon>
        <taxon>Multicrustacea</taxon>
        <taxon>Malacostraca</taxon>
        <taxon>Eumalacostraca</taxon>
        <taxon>Eucarida</taxon>
        <taxon>Decapoda</taxon>
        <taxon>Pleocyemata</taxon>
        <taxon>Caridea</taxon>
        <taxon>Atyoidea</taxon>
        <taxon>Atyidae</taxon>
        <taxon>Halocaridina</taxon>
    </lineage>
</organism>
<evidence type="ECO:0000313" key="1">
    <source>
        <dbReference type="EMBL" id="KAK7073419.1"/>
    </source>
</evidence>
<name>A0AAN9A423_HALRR</name>
<dbReference type="Proteomes" id="UP001381693">
    <property type="component" value="Unassembled WGS sequence"/>
</dbReference>
<accession>A0AAN9A423</accession>
<dbReference type="EMBL" id="JAXCGZ010013062">
    <property type="protein sequence ID" value="KAK7073419.1"/>
    <property type="molecule type" value="Genomic_DNA"/>
</dbReference>
<protein>
    <submittedName>
        <fullName evidence="1">Uncharacterized protein</fullName>
    </submittedName>
</protein>
<feature type="non-terminal residue" evidence="1">
    <location>
        <position position="66"/>
    </location>
</feature>
<keyword evidence="2" id="KW-1185">Reference proteome</keyword>